<dbReference type="GO" id="GO:0006412">
    <property type="term" value="P:translation"/>
    <property type="evidence" value="ECO:0007669"/>
    <property type="project" value="InterPro"/>
</dbReference>
<reference evidence="6" key="1">
    <citation type="submission" date="2019-03" db="EMBL/GenBank/DDBJ databases">
        <authorList>
            <person name="Hao L."/>
        </authorList>
    </citation>
    <scope>NUCLEOTIDE SEQUENCE</scope>
</reference>
<protein>
    <submittedName>
        <fullName evidence="6">50S ribosomal subunit protein L23</fullName>
    </submittedName>
</protein>
<comment type="similarity">
    <text evidence="1">Belongs to the universal ribosomal protein uL23 family.</text>
</comment>
<dbReference type="InterPro" id="IPR012677">
    <property type="entry name" value="Nucleotide-bd_a/b_plait_sf"/>
</dbReference>
<proteinExistence type="inferred from homology"/>
<name>A0A485LXE6_9ZZZZ</name>
<dbReference type="Gene3D" id="3.30.70.330">
    <property type="match status" value="1"/>
</dbReference>
<accession>A0A485LXE6</accession>
<dbReference type="GO" id="GO:1990904">
    <property type="term" value="C:ribonucleoprotein complex"/>
    <property type="evidence" value="ECO:0007669"/>
    <property type="project" value="UniProtKB-KW"/>
</dbReference>
<evidence type="ECO:0000313" key="6">
    <source>
        <dbReference type="EMBL" id="VFU12810.1"/>
    </source>
</evidence>
<dbReference type="EMBL" id="CAADRM010000057">
    <property type="protein sequence ID" value="VFU12810.1"/>
    <property type="molecule type" value="Genomic_DNA"/>
</dbReference>
<dbReference type="FunFam" id="3.30.70.330:FF:000001">
    <property type="entry name" value="50S ribosomal protein L23"/>
    <property type="match status" value="1"/>
</dbReference>
<dbReference type="NCBIfam" id="NF004359">
    <property type="entry name" value="PRK05738.1-3"/>
    <property type="match status" value="1"/>
</dbReference>
<dbReference type="InterPro" id="IPR012678">
    <property type="entry name" value="Ribosomal_uL23/eL15/eS24_sf"/>
</dbReference>
<evidence type="ECO:0000256" key="1">
    <source>
        <dbReference type="ARBA" id="ARBA00006700"/>
    </source>
</evidence>
<dbReference type="InterPro" id="IPR013025">
    <property type="entry name" value="Ribosomal_uL23-like"/>
</dbReference>
<dbReference type="SUPFAM" id="SSF54189">
    <property type="entry name" value="Ribosomal proteins S24e, L23 and L15e"/>
    <property type="match status" value="1"/>
</dbReference>
<organism evidence="6">
    <name type="scientific">anaerobic digester metagenome</name>
    <dbReference type="NCBI Taxonomy" id="1263854"/>
    <lineage>
        <taxon>unclassified sequences</taxon>
        <taxon>metagenomes</taxon>
        <taxon>ecological metagenomes</taxon>
    </lineage>
</organism>
<evidence type="ECO:0000256" key="4">
    <source>
        <dbReference type="ARBA" id="ARBA00022980"/>
    </source>
</evidence>
<keyword evidence="2" id="KW-0699">rRNA-binding</keyword>
<keyword evidence="3" id="KW-0694">RNA-binding</keyword>
<keyword evidence="4" id="KW-0689">Ribosomal protein</keyword>
<evidence type="ECO:0000256" key="5">
    <source>
        <dbReference type="ARBA" id="ARBA00023274"/>
    </source>
</evidence>
<keyword evidence="5" id="KW-0687">Ribonucleoprotein</keyword>
<dbReference type="AlphaFoldDB" id="A0A485LXE6"/>
<dbReference type="NCBIfam" id="NF004366">
    <property type="entry name" value="PRK05738.3-2"/>
    <property type="match status" value="1"/>
</dbReference>
<dbReference type="PANTHER" id="PTHR11620">
    <property type="entry name" value="60S RIBOSOMAL PROTEIN L23A"/>
    <property type="match status" value="1"/>
</dbReference>
<dbReference type="GO" id="GO:0005840">
    <property type="term" value="C:ribosome"/>
    <property type="evidence" value="ECO:0007669"/>
    <property type="project" value="UniProtKB-KW"/>
</dbReference>
<gene>
    <name evidence="6" type="primary">rplW</name>
    <name evidence="6" type="ORF">SCFA_150005</name>
</gene>
<sequence>MKDYTQIIKRPIVTEKGTMLRQEENQVVFAVAKHANKIEIKKAVEELFSVHVEDVKTMNMNGKTKRFGMHTYRRPDWKKAIVTLRSGESIEFYEGV</sequence>
<dbReference type="NCBIfam" id="NF004363">
    <property type="entry name" value="PRK05738.2-4"/>
    <property type="match status" value="1"/>
</dbReference>
<dbReference type="HAMAP" id="MF_01369_B">
    <property type="entry name" value="Ribosomal_uL23_B"/>
    <property type="match status" value="1"/>
</dbReference>
<evidence type="ECO:0000256" key="3">
    <source>
        <dbReference type="ARBA" id="ARBA00022884"/>
    </source>
</evidence>
<dbReference type="GO" id="GO:0003735">
    <property type="term" value="F:structural constituent of ribosome"/>
    <property type="evidence" value="ECO:0007669"/>
    <property type="project" value="InterPro"/>
</dbReference>
<dbReference type="GO" id="GO:0019843">
    <property type="term" value="F:rRNA binding"/>
    <property type="evidence" value="ECO:0007669"/>
    <property type="project" value="UniProtKB-KW"/>
</dbReference>
<evidence type="ECO:0000256" key="2">
    <source>
        <dbReference type="ARBA" id="ARBA00022730"/>
    </source>
</evidence>
<dbReference type="Pfam" id="PF00276">
    <property type="entry name" value="Ribosomal_L23"/>
    <property type="match status" value="1"/>
</dbReference>